<dbReference type="InterPro" id="IPR019052">
    <property type="entry name" value="DUF2383"/>
</dbReference>
<organism evidence="2 3">
    <name type="scientific">Hymenobacter nivis</name>
    <dbReference type="NCBI Taxonomy" id="1850093"/>
    <lineage>
        <taxon>Bacteria</taxon>
        <taxon>Pseudomonadati</taxon>
        <taxon>Bacteroidota</taxon>
        <taxon>Cytophagia</taxon>
        <taxon>Cytophagales</taxon>
        <taxon>Hymenobacteraceae</taxon>
        <taxon>Hymenobacter</taxon>
    </lineage>
</organism>
<accession>A0A2Z3GKL1</accession>
<protein>
    <recommendedName>
        <fullName evidence="1">DUF2383 domain-containing protein</fullName>
    </recommendedName>
</protein>
<gene>
    <name evidence="2" type="ORF">DDQ68_07170</name>
</gene>
<evidence type="ECO:0000313" key="3">
    <source>
        <dbReference type="Proteomes" id="UP000245999"/>
    </source>
</evidence>
<dbReference type="RefSeq" id="WP_109655682.1">
    <property type="nucleotide sequence ID" value="NZ_CP029145.1"/>
</dbReference>
<proteinExistence type="predicted"/>
<dbReference type="KEGG" id="hnv:DDQ68_07170"/>
<sequence length="150" mass="16671">MEAKATQALLNELVETLKDGQKGYADAMTDVEDSSLKDTFKHLAVQRAGYITEIEDQMFKLDLHPKTDEGSSVTGTVHRAWINLKAALTSKDNHAVLTECERGEDYAKKAYETALKAQDLPSALKTVLEKQSQGIHEAYDKIKSLRDSSK</sequence>
<dbReference type="InterPro" id="IPR012347">
    <property type="entry name" value="Ferritin-like"/>
</dbReference>
<reference evidence="3" key="1">
    <citation type="submission" date="2018-04" db="EMBL/GenBank/DDBJ databases">
        <title>Complete genome of Antarctic heterotrophic bacterium Hymenobacter nivis.</title>
        <authorList>
            <person name="Terashima M."/>
        </authorList>
    </citation>
    <scope>NUCLEOTIDE SEQUENCE [LARGE SCALE GENOMIC DNA]</scope>
    <source>
        <strain evidence="3">NBRC 111535</strain>
    </source>
</reference>
<keyword evidence="3" id="KW-1185">Reference proteome</keyword>
<evidence type="ECO:0000313" key="2">
    <source>
        <dbReference type="EMBL" id="AWM32582.1"/>
    </source>
</evidence>
<dbReference type="Pfam" id="PF09537">
    <property type="entry name" value="DUF2383"/>
    <property type="match status" value="1"/>
</dbReference>
<dbReference type="PIRSF" id="PIRSF029477">
    <property type="entry name" value="UCP029477"/>
    <property type="match status" value="1"/>
</dbReference>
<dbReference type="NCBIfam" id="TIGR02284">
    <property type="entry name" value="PA2169 family four-helix-bundle protein"/>
    <property type="match status" value="1"/>
</dbReference>
<evidence type="ECO:0000259" key="1">
    <source>
        <dbReference type="Pfam" id="PF09537"/>
    </source>
</evidence>
<dbReference type="InterPro" id="IPR016920">
    <property type="entry name" value="UCP029477"/>
</dbReference>
<dbReference type="OrthoDB" id="282393at2"/>
<dbReference type="EMBL" id="CP029145">
    <property type="protein sequence ID" value="AWM32582.1"/>
    <property type="molecule type" value="Genomic_DNA"/>
</dbReference>
<feature type="domain" description="DUF2383" evidence="1">
    <location>
        <begin position="9"/>
        <end position="116"/>
    </location>
</feature>
<dbReference type="AlphaFoldDB" id="A0A2Z3GKL1"/>
<name>A0A2Z3GKL1_9BACT</name>
<dbReference type="Gene3D" id="1.20.1260.10">
    <property type="match status" value="1"/>
</dbReference>
<dbReference type="Proteomes" id="UP000245999">
    <property type="component" value="Chromosome"/>
</dbReference>
<dbReference type="InterPro" id="IPR011971">
    <property type="entry name" value="CHP02284"/>
</dbReference>